<name>A0A250I8E4_9BACT</name>
<reference evidence="4 5" key="1">
    <citation type="submission" date="2017-06" db="EMBL/GenBank/DDBJ databases">
        <authorList>
            <person name="Kim H.J."/>
            <person name="Triplett B.A."/>
        </authorList>
    </citation>
    <scope>NUCLEOTIDE SEQUENCE [LARGE SCALE GENOMIC DNA]</scope>
    <source>
        <strain evidence="4 5">DSM 14713</strain>
    </source>
</reference>
<dbReference type="KEGG" id="mbd:MEBOL_000922"/>
<keyword evidence="5" id="KW-1185">Reference proteome</keyword>
<dbReference type="RefSeq" id="WP_095976276.1">
    <property type="nucleotide sequence ID" value="NZ_CP022163.1"/>
</dbReference>
<dbReference type="SUPFAM" id="SSF49785">
    <property type="entry name" value="Galactose-binding domain-like"/>
    <property type="match status" value="1"/>
</dbReference>
<evidence type="ECO:0000256" key="1">
    <source>
        <dbReference type="SAM" id="MobiDB-lite"/>
    </source>
</evidence>
<dbReference type="PROSITE" id="PS50022">
    <property type="entry name" value="FA58C_3"/>
    <property type="match status" value="1"/>
</dbReference>
<feature type="signal peptide" evidence="2">
    <location>
        <begin position="1"/>
        <end position="20"/>
    </location>
</feature>
<evidence type="ECO:0000313" key="4">
    <source>
        <dbReference type="EMBL" id="ATB27480.1"/>
    </source>
</evidence>
<dbReference type="Proteomes" id="UP000217289">
    <property type="component" value="Chromosome"/>
</dbReference>
<dbReference type="InterPro" id="IPR000421">
    <property type="entry name" value="FA58C"/>
</dbReference>
<dbReference type="AlphaFoldDB" id="A0A250I8E4"/>
<dbReference type="Gene3D" id="2.60.120.260">
    <property type="entry name" value="Galactose-binding domain-like"/>
    <property type="match status" value="1"/>
</dbReference>
<gene>
    <name evidence="4" type="ORF">MEBOL_000922</name>
</gene>
<dbReference type="Pfam" id="PF14099">
    <property type="entry name" value="Polysacc_lyase"/>
    <property type="match status" value="1"/>
</dbReference>
<dbReference type="EMBL" id="CP022163">
    <property type="protein sequence ID" value="ATB27480.1"/>
    <property type="molecule type" value="Genomic_DNA"/>
</dbReference>
<organism evidence="4 5">
    <name type="scientific">Melittangium boletus DSM 14713</name>
    <dbReference type="NCBI Taxonomy" id="1294270"/>
    <lineage>
        <taxon>Bacteria</taxon>
        <taxon>Pseudomonadati</taxon>
        <taxon>Myxococcota</taxon>
        <taxon>Myxococcia</taxon>
        <taxon>Myxococcales</taxon>
        <taxon>Cystobacterineae</taxon>
        <taxon>Archangiaceae</taxon>
        <taxon>Melittangium</taxon>
    </lineage>
</organism>
<dbReference type="InterPro" id="IPR008979">
    <property type="entry name" value="Galactose-bd-like_sf"/>
</dbReference>
<feature type="region of interest" description="Disordered" evidence="1">
    <location>
        <begin position="23"/>
        <end position="43"/>
    </location>
</feature>
<evidence type="ECO:0000256" key="2">
    <source>
        <dbReference type="SAM" id="SignalP"/>
    </source>
</evidence>
<accession>A0A250I8E4</accession>
<feature type="compositionally biased region" description="Low complexity" evidence="1">
    <location>
        <begin position="31"/>
        <end position="42"/>
    </location>
</feature>
<feature type="chain" id="PRO_5012896911" description="F5/8 type C domain-containing protein" evidence="2">
    <location>
        <begin position="21"/>
        <end position="401"/>
    </location>
</feature>
<evidence type="ECO:0000313" key="5">
    <source>
        <dbReference type="Proteomes" id="UP000217289"/>
    </source>
</evidence>
<evidence type="ECO:0000259" key="3">
    <source>
        <dbReference type="PROSITE" id="PS50022"/>
    </source>
</evidence>
<keyword evidence="2" id="KW-0732">Signal</keyword>
<proteinExistence type="predicted"/>
<dbReference type="Pfam" id="PF00754">
    <property type="entry name" value="F5_F8_type_C"/>
    <property type="match status" value="1"/>
</dbReference>
<dbReference type="Gene3D" id="2.60.120.200">
    <property type="match status" value="1"/>
</dbReference>
<protein>
    <recommendedName>
        <fullName evidence="3">F5/8 type C domain-containing protein</fullName>
    </recommendedName>
</protein>
<feature type="domain" description="F5/8 type C" evidence="3">
    <location>
        <begin position="33"/>
        <end position="176"/>
    </location>
</feature>
<dbReference type="InterPro" id="IPR025975">
    <property type="entry name" value="Polysacc_lyase"/>
</dbReference>
<sequence length="401" mass="43384">MNKTSLLARFSLVIAVAACGGSDTPSTTDDSGPGHPSAGASGLTVQNCTALTPVSVKASGDDGAGSVAQNSLDDRLDTRWSALGKGAWIDYDLGTSPSVKGAAIAWHQGELRTNTFSLSTSTDGKNYTPVYSGQSTGKTTAAETYTFTARTARYLRVTVQGNSANDWASIAEARACAGSATGSSVVWRADYETGDRSQWDRAQMVSADRLQVVTTAASLAPRQGKYALKATVRQGDDPINASGNRNELVKMTNEPSGSEYYYRWSTMFDASFPSVKTWQLFTQWHHSGDSGSPPVEFYVYGEEVRLNIGGDPGVIVWKTPLVRGKWHDFIFHVKWSASASVGFVELYYNGALVLPKRSIATQFPGMVNYLKLGLYRSDTVTQTGIVYHDNWVMARNLEDVL</sequence>
<dbReference type="OrthoDB" id="5490819at2"/>